<dbReference type="EMBL" id="FBWK01000050">
    <property type="protein sequence ID" value="CUX53477.1"/>
    <property type="molecule type" value="Genomic_DNA"/>
</dbReference>
<protein>
    <submittedName>
        <fullName evidence="1">Metalloprotease</fullName>
    </submittedName>
</protein>
<keyword evidence="1" id="KW-0482">Metalloprotease</keyword>
<dbReference type="Proteomes" id="UP000191988">
    <property type="component" value="Unassembled WGS sequence"/>
</dbReference>
<dbReference type="GO" id="GO:0006508">
    <property type="term" value="P:proteolysis"/>
    <property type="evidence" value="ECO:0007669"/>
    <property type="project" value="UniProtKB-KW"/>
</dbReference>
<dbReference type="AlphaFoldDB" id="A0A1S7RKP1"/>
<proteinExistence type="predicted"/>
<keyword evidence="1" id="KW-0378">Hydrolase</keyword>
<keyword evidence="1" id="KW-0645">Protease</keyword>
<evidence type="ECO:0000313" key="2">
    <source>
        <dbReference type="Proteomes" id="UP000191988"/>
    </source>
</evidence>
<accession>A0A1S7RKP1</accession>
<organism evidence="1 2">
    <name type="scientific">Agrobacterium tomkonis CFBP 6623</name>
    <dbReference type="NCBI Taxonomy" id="1183432"/>
    <lineage>
        <taxon>Bacteria</taxon>
        <taxon>Pseudomonadati</taxon>
        <taxon>Pseudomonadota</taxon>
        <taxon>Alphaproteobacteria</taxon>
        <taxon>Hyphomicrobiales</taxon>
        <taxon>Rhizobiaceae</taxon>
        <taxon>Rhizobium/Agrobacterium group</taxon>
        <taxon>Agrobacterium</taxon>
        <taxon>Agrobacterium tumefaciens complex</taxon>
    </lineage>
</organism>
<name>A0A1S7RKP1_9HYPH</name>
<sequence length="247" mass="26963">MITRRGLIVGCGASFALPGICRCQTYYGCTLTASEIATETNNKKTMEFSYVDGQAPVATSGDKDFDYALAQTLNYLSNLFDVLPGFTYLDDAKGKNAYASPANYMGRSDGTVLFGLRFLQEFLNQPAYPAAYIAAVCAHEFGHIAQYKYGIDDRLGGQPTVKRIELHADYLAGYFAGRRKLDNANFPAAVIAQAQFSVGDHAVDHPGHHGTPDERGNAVKAGFLASYHRRLMFKDALEAGVDYVKTL</sequence>
<reference evidence="2" key="1">
    <citation type="submission" date="2016-01" db="EMBL/GenBank/DDBJ databases">
        <authorList>
            <person name="Regsiter A."/>
            <person name="william w."/>
        </authorList>
    </citation>
    <scope>NUCLEOTIDE SEQUENCE [LARGE SCALE GENOMIC DNA]</scope>
    <source>
        <strain evidence="2">CFBP 6623</strain>
    </source>
</reference>
<gene>
    <name evidence="1" type="ORF">AGR3A_Lc140008</name>
</gene>
<dbReference type="RefSeq" id="WP_225244725.1">
    <property type="nucleotide sequence ID" value="NZ_LT009724.1"/>
</dbReference>
<evidence type="ECO:0000313" key="1">
    <source>
        <dbReference type="EMBL" id="CUX53477.1"/>
    </source>
</evidence>
<dbReference type="GO" id="GO:0008237">
    <property type="term" value="F:metallopeptidase activity"/>
    <property type="evidence" value="ECO:0007669"/>
    <property type="project" value="UniProtKB-KW"/>
</dbReference>
<keyword evidence="2" id="KW-1185">Reference proteome</keyword>